<accession>A0A512NDC3</accession>
<dbReference type="EMBL" id="BKAJ01000072">
    <property type="protein sequence ID" value="GEP56948.1"/>
    <property type="molecule type" value="Genomic_DNA"/>
</dbReference>
<dbReference type="AlphaFoldDB" id="A0A512NDC3"/>
<sequence>MATFLSRLGLPQAELGAGFDPADAVVPGGQTDAMARFNGLIAVDVHTDDVGDYSVSEPGWYAVEDAGKVVLGPFTSLDECDRAIRDRRHHTVPQIPN</sequence>
<comment type="caution">
    <text evidence="1">The sequence shown here is derived from an EMBL/GenBank/DDBJ whole genome shotgun (WGS) entry which is preliminary data.</text>
</comment>
<evidence type="ECO:0000313" key="2">
    <source>
        <dbReference type="Proteomes" id="UP000321058"/>
    </source>
</evidence>
<organism evidence="1 2">
    <name type="scientific">Reyranella soli</name>
    <dbReference type="NCBI Taxonomy" id="1230389"/>
    <lineage>
        <taxon>Bacteria</taxon>
        <taxon>Pseudomonadati</taxon>
        <taxon>Pseudomonadota</taxon>
        <taxon>Alphaproteobacteria</taxon>
        <taxon>Hyphomicrobiales</taxon>
        <taxon>Reyranellaceae</taxon>
        <taxon>Reyranella</taxon>
    </lineage>
</organism>
<keyword evidence="2" id="KW-1185">Reference proteome</keyword>
<protein>
    <submittedName>
        <fullName evidence="1">Uncharacterized protein</fullName>
    </submittedName>
</protein>
<proteinExistence type="predicted"/>
<gene>
    <name evidence="1" type="ORF">RSO01_41140</name>
</gene>
<dbReference type="Proteomes" id="UP000321058">
    <property type="component" value="Unassembled WGS sequence"/>
</dbReference>
<evidence type="ECO:0000313" key="1">
    <source>
        <dbReference type="EMBL" id="GEP56948.1"/>
    </source>
</evidence>
<reference evidence="1 2" key="1">
    <citation type="submission" date="2019-07" db="EMBL/GenBank/DDBJ databases">
        <title>Whole genome shotgun sequence of Reyranella soli NBRC 108950.</title>
        <authorList>
            <person name="Hosoyama A."/>
            <person name="Uohara A."/>
            <person name="Ohji S."/>
            <person name="Ichikawa N."/>
        </authorList>
    </citation>
    <scope>NUCLEOTIDE SEQUENCE [LARGE SCALE GENOMIC DNA]</scope>
    <source>
        <strain evidence="1 2">NBRC 108950</strain>
    </source>
</reference>
<name>A0A512NDC3_9HYPH</name>